<evidence type="ECO:0000256" key="2">
    <source>
        <dbReference type="ARBA" id="ARBA00009320"/>
    </source>
</evidence>
<evidence type="ECO:0000256" key="1">
    <source>
        <dbReference type="ARBA" id="ARBA00001933"/>
    </source>
</evidence>
<comment type="similarity">
    <text evidence="2">Belongs to the class-IV pyridoxal-phosphate-dependent aminotransferase family.</text>
</comment>
<protein>
    <recommendedName>
        <fullName evidence="8">aminodeoxychorismate lyase</fullName>
        <ecNumber evidence="8">4.1.3.38</ecNumber>
    </recommendedName>
</protein>
<dbReference type="InterPro" id="IPR050571">
    <property type="entry name" value="Class-IV_PLP-Dep_Aminotrnsfr"/>
</dbReference>
<dbReference type="Gene3D" id="3.30.470.10">
    <property type="match status" value="1"/>
</dbReference>
<evidence type="ECO:0000256" key="5">
    <source>
        <dbReference type="ARBA" id="ARBA00022909"/>
    </source>
</evidence>
<dbReference type="GO" id="GO:0046656">
    <property type="term" value="P:folic acid biosynthetic process"/>
    <property type="evidence" value="ECO:0007669"/>
    <property type="project" value="UniProtKB-KW"/>
</dbReference>
<dbReference type="RefSeq" id="WP_088861994.1">
    <property type="nucleotide sequence ID" value="NZ_CP022115.1"/>
</dbReference>
<name>A0A248LKZ1_9NEIS</name>
<dbReference type="AlphaFoldDB" id="A0A248LKZ1"/>
<dbReference type="Gene3D" id="3.20.10.10">
    <property type="entry name" value="D-amino Acid Aminotransferase, subunit A, domain 2"/>
    <property type="match status" value="1"/>
</dbReference>
<proteinExistence type="inferred from homology"/>
<dbReference type="InterPro" id="IPR043132">
    <property type="entry name" value="BCAT-like_C"/>
</dbReference>
<evidence type="ECO:0000313" key="10">
    <source>
        <dbReference type="EMBL" id="ASJ25460.1"/>
    </source>
</evidence>
<dbReference type="GO" id="GO:0008153">
    <property type="term" value="P:4-aminobenzoate biosynthetic process"/>
    <property type="evidence" value="ECO:0007669"/>
    <property type="project" value="TreeGrafter"/>
</dbReference>
<dbReference type="EC" id="4.1.3.38" evidence="8"/>
<evidence type="ECO:0000256" key="9">
    <source>
        <dbReference type="ARBA" id="ARBA00049529"/>
    </source>
</evidence>
<dbReference type="EMBL" id="CP022115">
    <property type="protein sequence ID" value="ASJ25460.1"/>
    <property type="molecule type" value="Genomic_DNA"/>
</dbReference>
<keyword evidence="6 10" id="KW-0456">Lyase</keyword>
<comment type="subunit">
    <text evidence="3">Homodimer.</text>
</comment>
<dbReference type="NCBIfam" id="TIGR03461">
    <property type="entry name" value="pabC_Proteo"/>
    <property type="match status" value="1"/>
</dbReference>
<evidence type="ECO:0000256" key="8">
    <source>
        <dbReference type="ARBA" id="ARBA00035676"/>
    </source>
</evidence>
<reference evidence="11" key="1">
    <citation type="submission" date="2017-06" db="EMBL/GenBank/DDBJ databases">
        <title>Whole genome sequence of Laribacter hongkongensis LHGZ1.</title>
        <authorList>
            <person name="Chen D."/>
            <person name="Wu H."/>
            <person name="Chen J."/>
        </authorList>
    </citation>
    <scope>NUCLEOTIDE SEQUENCE [LARGE SCALE GENOMIC DNA]</scope>
    <source>
        <strain evidence="11">LHGZ1</strain>
    </source>
</reference>
<evidence type="ECO:0000256" key="4">
    <source>
        <dbReference type="ARBA" id="ARBA00022898"/>
    </source>
</evidence>
<dbReference type="PANTHER" id="PTHR42743:SF2">
    <property type="entry name" value="AMINODEOXYCHORISMATE LYASE"/>
    <property type="match status" value="1"/>
</dbReference>
<keyword evidence="4" id="KW-0663">Pyridoxal phosphate</keyword>
<comment type="cofactor">
    <cofactor evidence="1">
        <name>pyridoxal 5'-phosphate</name>
        <dbReference type="ChEBI" id="CHEBI:597326"/>
    </cofactor>
</comment>
<sequence>MPACLFNGEAADRIPVTDRGLGYGDGLFRTVLLKQGRPTLWHWHWQCLQHDCAALGLPLPAEAVLLAELAQLAATLPLAVGKIVLTRGSGARGYALPQPVVPTRLVSVAGFAPQPCPDGVTVRWCRLELASQPRLAGVKHLNRLENVLARAEWDDPAIREGLLCDAEGWLTEACACNVFVDFGSHVATPLLDRCGVAGAARACLLDCLADRLGRPVRVERIARAAVQGAQGLWLCNSVVGVLPVRRLDALAFGLPDSARVAADILAAA</sequence>
<dbReference type="GO" id="GO:0008696">
    <property type="term" value="F:4-amino-4-deoxychorismate lyase activity"/>
    <property type="evidence" value="ECO:0007669"/>
    <property type="project" value="UniProtKB-EC"/>
</dbReference>
<keyword evidence="5" id="KW-0289">Folate biosynthesis</keyword>
<evidence type="ECO:0000313" key="11">
    <source>
        <dbReference type="Proteomes" id="UP000197424"/>
    </source>
</evidence>
<accession>A0A248LKZ1</accession>
<comment type="pathway">
    <text evidence="7">Cofactor biosynthesis; tetrahydrofolate biosynthesis; 4-aminobenzoate from chorismate: step 2/2.</text>
</comment>
<dbReference type="InterPro" id="IPR017824">
    <property type="entry name" value="Aminodeoxychorismate_lyase_IV"/>
</dbReference>
<dbReference type="Proteomes" id="UP000197424">
    <property type="component" value="Chromosome"/>
</dbReference>
<dbReference type="InterPro" id="IPR001544">
    <property type="entry name" value="Aminotrans_IV"/>
</dbReference>
<dbReference type="GO" id="GO:0005829">
    <property type="term" value="C:cytosol"/>
    <property type="evidence" value="ECO:0007669"/>
    <property type="project" value="TreeGrafter"/>
</dbReference>
<dbReference type="InterPro" id="IPR036038">
    <property type="entry name" value="Aminotransferase-like"/>
</dbReference>
<evidence type="ECO:0000256" key="6">
    <source>
        <dbReference type="ARBA" id="ARBA00023239"/>
    </source>
</evidence>
<dbReference type="PANTHER" id="PTHR42743">
    <property type="entry name" value="AMINO-ACID AMINOTRANSFERASE"/>
    <property type="match status" value="1"/>
</dbReference>
<gene>
    <name evidence="10" type="ORF">LHGZ1_2629</name>
</gene>
<dbReference type="GO" id="GO:0030170">
    <property type="term" value="F:pyridoxal phosphate binding"/>
    <property type="evidence" value="ECO:0007669"/>
    <property type="project" value="InterPro"/>
</dbReference>
<dbReference type="InterPro" id="IPR043131">
    <property type="entry name" value="BCAT-like_N"/>
</dbReference>
<comment type="catalytic activity">
    <reaction evidence="9">
        <text>4-amino-4-deoxychorismate = 4-aminobenzoate + pyruvate + H(+)</text>
        <dbReference type="Rhea" id="RHEA:16201"/>
        <dbReference type="ChEBI" id="CHEBI:15361"/>
        <dbReference type="ChEBI" id="CHEBI:15378"/>
        <dbReference type="ChEBI" id="CHEBI:17836"/>
        <dbReference type="ChEBI" id="CHEBI:58406"/>
        <dbReference type="EC" id="4.1.3.38"/>
    </reaction>
</comment>
<dbReference type="SUPFAM" id="SSF56752">
    <property type="entry name" value="D-aminoacid aminotransferase-like PLP-dependent enzymes"/>
    <property type="match status" value="1"/>
</dbReference>
<evidence type="ECO:0000256" key="7">
    <source>
        <dbReference type="ARBA" id="ARBA00035633"/>
    </source>
</evidence>
<dbReference type="Pfam" id="PF01063">
    <property type="entry name" value="Aminotran_4"/>
    <property type="match status" value="1"/>
</dbReference>
<dbReference type="OrthoDB" id="9805628at2"/>
<organism evidence="10 11">
    <name type="scientific">Laribacter hongkongensis</name>
    <dbReference type="NCBI Taxonomy" id="168471"/>
    <lineage>
        <taxon>Bacteria</taxon>
        <taxon>Pseudomonadati</taxon>
        <taxon>Pseudomonadota</taxon>
        <taxon>Betaproteobacteria</taxon>
        <taxon>Neisseriales</taxon>
        <taxon>Aquaspirillaceae</taxon>
        <taxon>Laribacter</taxon>
    </lineage>
</organism>
<evidence type="ECO:0000256" key="3">
    <source>
        <dbReference type="ARBA" id="ARBA00011738"/>
    </source>
</evidence>